<dbReference type="PROSITE" id="PS50929">
    <property type="entry name" value="ABC_TM1F"/>
    <property type="match status" value="1"/>
</dbReference>
<dbReference type="PROSITE" id="PS50893">
    <property type="entry name" value="ABC_TRANSPORTER_2"/>
    <property type="match status" value="1"/>
</dbReference>
<dbReference type="CDD" id="cd03228">
    <property type="entry name" value="ABCC_MRP_Like"/>
    <property type="match status" value="1"/>
</dbReference>
<evidence type="ECO:0000259" key="9">
    <source>
        <dbReference type="PROSITE" id="PS50929"/>
    </source>
</evidence>
<keyword evidence="3" id="KW-0547">Nucleotide-binding</keyword>
<dbReference type="SUPFAM" id="SSF52540">
    <property type="entry name" value="P-loop containing nucleoside triphosphate hydrolases"/>
    <property type="match status" value="1"/>
</dbReference>
<feature type="transmembrane region" description="Helical" evidence="7">
    <location>
        <begin position="254"/>
        <end position="273"/>
    </location>
</feature>
<dbReference type="InterPro" id="IPR036640">
    <property type="entry name" value="ABC1_TM_sf"/>
</dbReference>
<dbReference type="GO" id="GO:0005886">
    <property type="term" value="C:plasma membrane"/>
    <property type="evidence" value="ECO:0007669"/>
    <property type="project" value="UniProtKB-SubCell"/>
</dbReference>
<feature type="transmembrane region" description="Helical" evidence="7">
    <location>
        <begin position="49"/>
        <end position="71"/>
    </location>
</feature>
<dbReference type="Proteomes" id="UP000541058">
    <property type="component" value="Unassembled WGS sequence"/>
</dbReference>
<keyword evidence="5 7" id="KW-1133">Transmembrane helix</keyword>
<feature type="transmembrane region" description="Helical" evidence="7">
    <location>
        <begin position="150"/>
        <end position="168"/>
    </location>
</feature>
<keyword evidence="2 7" id="KW-0812">Transmembrane</keyword>
<evidence type="ECO:0000256" key="2">
    <source>
        <dbReference type="ARBA" id="ARBA00022692"/>
    </source>
</evidence>
<evidence type="ECO:0000256" key="1">
    <source>
        <dbReference type="ARBA" id="ARBA00004651"/>
    </source>
</evidence>
<keyword evidence="4 10" id="KW-0067">ATP-binding</keyword>
<dbReference type="GO" id="GO:0034040">
    <property type="term" value="F:ATPase-coupled lipid transmembrane transporter activity"/>
    <property type="evidence" value="ECO:0007669"/>
    <property type="project" value="TreeGrafter"/>
</dbReference>
<organism evidence="10 11">
    <name type="scientific">Globicatella sulfidifaciens</name>
    <dbReference type="NCBI Taxonomy" id="136093"/>
    <lineage>
        <taxon>Bacteria</taxon>
        <taxon>Bacillati</taxon>
        <taxon>Bacillota</taxon>
        <taxon>Bacilli</taxon>
        <taxon>Lactobacillales</taxon>
        <taxon>Aerococcaceae</taxon>
        <taxon>Globicatella</taxon>
    </lineage>
</organism>
<accession>A0A7X8C275</accession>
<evidence type="ECO:0000256" key="4">
    <source>
        <dbReference type="ARBA" id="ARBA00022840"/>
    </source>
</evidence>
<evidence type="ECO:0000256" key="5">
    <source>
        <dbReference type="ARBA" id="ARBA00022989"/>
    </source>
</evidence>
<dbReference type="SMART" id="SM00382">
    <property type="entry name" value="AAA"/>
    <property type="match status" value="1"/>
</dbReference>
<proteinExistence type="predicted"/>
<dbReference type="Pfam" id="PF00664">
    <property type="entry name" value="ABC_membrane"/>
    <property type="match status" value="1"/>
</dbReference>
<keyword evidence="6 7" id="KW-0472">Membrane</keyword>
<comment type="caution">
    <text evidence="10">The sequence shown here is derived from an EMBL/GenBank/DDBJ whole genome shotgun (WGS) entry which is preliminary data.</text>
</comment>
<protein>
    <submittedName>
        <fullName evidence="10">ABC transporter ATP-binding protein</fullName>
    </submittedName>
</protein>
<evidence type="ECO:0000256" key="7">
    <source>
        <dbReference type="SAM" id="Phobius"/>
    </source>
</evidence>
<feature type="domain" description="ABC transmembrane type-1" evidence="9">
    <location>
        <begin position="12"/>
        <end position="293"/>
    </location>
</feature>
<dbReference type="InterPro" id="IPR039421">
    <property type="entry name" value="Type_1_exporter"/>
</dbReference>
<dbReference type="GO" id="GO:0005524">
    <property type="term" value="F:ATP binding"/>
    <property type="evidence" value="ECO:0007669"/>
    <property type="project" value="UniProtKB-KW"/>
</dbReference>
<dbReference type="Gene3D" id="1.20.1560.10">
    <property type="entry name" value="ABC transporter type 1, transmembrane domain"/>
    <property type="match status" value="1"/>
</dbReference>
<dbReference type="SUPFAM" id="SSF90123">
    <property type="entry name" value="ABC transporter transmembrane region"/>
    <property type="match status" value="1"/>
</dbReference>
<dbReference type="PROSITE" id="PS00211">
    <property type="entry name" value="ABC_TRANSPORTER_1"/>
    <property type="match status" value="1"/>
</dbReference>
<feature type="transmembrane region" description="Helical" evidence="7">
    <location>
        <begin position="122"/>
        <end position="144"/>
    </location>
</feature>
<dbReference type="Gene3D" id="3.40.50.300">
    <property type="entry name" value="P-loop containing nucleotide triphosphate hydrolases"/>
    <property type="match status" value="1"/>
</dbReference>
<evidence type="ECO:0000256" key="6">
    <source>
        <dbReference type="ARBA" id="ARBA00023136"/>
    </source>
</evidence>
<sequence>MNLKTTLQWTPWWLLVLLVFFSLVASLDGVVFAEIIGRLSTLDDSVSQPQVVEFAVYALALRLFVFLGMYFNYQVKAKIEQVLNTRLKQNYLNNIYHSQEFIKPSESMATMTSDYEVISDKYFGVIFEIFGYLLMLITSIVYILSIDLKYGAIFVAVSLLALLPSFLFSQPMNKRTQEYLDSNQYLLARLSDIIHGLKTIKTYHQEKTIQAMYESSLNQREQANYKMVMFQTFVTMSSSIISFVGRFVPVVLALYFIQSTQLTVGGIIAMFLASDRIDFPVRIISGYLTMAKSTQQVRQKVIINPPYEKSVTPLSNLSQIDLENVNFAFNDHKILQDINLNIQQGDKILVTGPSGVGKSTLLDVIHGFLNPQLGQVKLKANGKLVDQSLTKFDSVSIIQQKPVIFNETVRFNISFSNDTEHDQELMTLLRKVNLDTELGEQPLDLIIEEEGANLSGGQKQRIEIARALYHKPEIIFVDEMTSALDATNAKAMRELIWNSPATVIEIAHHFDQELMERANQVIRL</sequence>
<dbReference type="InterPro" id="IPR003439">
    <property type="entry name" value="ABC_transporter-like_ATP-bd"/>
</dbReference>
<evidence type="ECO:0000313" key="11">
    <source>
        <dbReference type="Proteomes" id="UP000541058"/>
    </source>
</evidence>
<dbReference type="GO" id="GO:0140359">
    <property type="term" value="F:ABC-type transporter activity"/>
    <property type="evidence" value="ECO:0007669"/>
    <property type="project" value="InterPro"/>
</dbReference>
<dbReference type="RefSeq" id="WP_276645994.1">
    <property type="nucleotide sequence ID" value="NZ_JAAYSM010000032.1"/>
</dbReference>
<evidence type="ECO:0000259" key="8">
    <source>
        <dbReference type="PROSITE" id="PS50893"/>
    </source>
</evidence>
<dbReference type="Pfam" id="PF00005">
    <property type="entry name" value="ABC_tran"/>
    <property type="match status" value="1"/>
</dbReference>
<evidence type="ECO:0000313" key="10">
    <source>
        <dbReference type="EMBL" id="NLJ17464.1"/>
    </source>
</evidence>
<dbReference type="InterPro" id="IPR003593">
    <property type="entry name" value="AAA+_ATPase"/>
</dbReference>
<dbReference type="PANTHER" id="PTHR24221:SF654">
    <property type="entry name" value="ATP-BINDING CASSETTE SUB-FAMILY B MEMBER 6"/>
    <property type="match status" value="1"/>
</dbReference>
<evidence type="ECO:0000256" key="3">
    <source>
        <dbReference type="ARBA" id="ARBA00022741"/>
    </source>
</evidence>
<reference evidence="10 11" key="1">
    <citation type="journal article" date="2020" name="Biotechnol. Biofuels">
        <title>New insights from the biogas microbiome by comprehensive genome-resolved metagenomics of nearly 1600 species originating from multiple anaerobic digesters.</title>
        <authorList>
            <person name="Campanaro S."/>
            <person name="Treu L."/>
            <person name="Rodriguez-R L.M."/>
            <person name="Kovalovszki A."/>
            <person name="Ziels R.M."/>
            <person name="Maus I."/>
            <person name="Zhu X."/>
            <person name="Kougias P.G."/>
            <person name="Basile A."/>
            <person name="Luo G."/>
            <person name="Schluter A."/>
            <person name="Konstantinidis K.T."/>
            <person name="Angelidaki I."/>
        </authorList>
    </citation>
    <scope>NUCLEOTIDE SEQUENCE [LARGE SCALE GENOMIC DNA]</scope>
    <source>
        <strain evidence="10">AS23ysBPME_34</strain>
    </source>
</reference>
<dbReference type="InterPro" id="IPR011527">
    <property type="entry name" value="ABC1_TM_dom"/>
</dbReference>
<feature type="domain" description="ABC transporter" evidence="8">
    <location>
        <begin position="320"/>
        <end position="524"/>
    </location>
</feature>
<dbReference type="EMBL" id="JAAYSM010000032">
    <property type="protein sequence ID" value="NLJ17464.1"/>
    <property type="molecule type" value="Genomic_DNA"/>
</dbReference>
<dbReference type="InterPro" id="IPR017871">
    <property type="entry name" value="ABC_transporter-like_CS"/>
</dbReference>
<name>A0A7X8C275_9LACT</name>
<gene>
    <name evidence="10" type="ORF">GX355_01230</name>
</gene>
<dbReference type="AlphaFoldDB" id="A0A7X8C275"/>
<dbReference type="GO" id="GO:0016887">
    <property type="term" value="F:ATP hydrolysis activity"/>
    <property type="evidence" value="ECO:0007669"/>
    <property type="project" value="InterPro"/>
</dbReference>
<comment type="subcellular location">
    <subcellularLocation>
        <location evidence="1">Cell membrane</location>
        <topology evidence="1">Multi-pass membrane protein</topology>
    </subcellularLocation>
</comment>
<dbReference type="InterPro" id="IPR027417">
    <property type="entry name" value="P-loop_NTPase"/>
</dbReference>
<dbReference type="PANTHER" id="PTHR24221">
    <property type="entry name" value="ATP-BINDING CASSETTE SUB-FAMILY B"/>
    <property type="match status" value="1"/>
</dbReference>